<keyword evidence="4" id="KW-0378">Hydrolase</keyword>
<keyword evidence="3 6" id="KW-0732">Signal</keyword>
<organism evidence="7 8">
    <name type="scientific">Mycena belliarum</name>
    <dbReference type="NCBI Taxonomy" id="1033014"/>
    <lineage>
        <taxon>Eukaryota</taxon>
        <taxon>Fungi</taxon>
        <taxon>Dikarya</taxon>
        <taxon>Basidiomycota</taxon>
        <taxon>Agaricomycotina</taxon>
        <taxon>Agaricomycetes</taxon>
        <taxon>Agaricomycetidae</taxon>
        <taxon>Agaricales</taxon>
        <taxon>Marasmiineae</taxon>
        <taxon>Mycenaceae</taxon>
        <taxon>Mycena</taxon>
    </lineage>
</organism>
<feature type="signal peptide" evidence="6">
    <location>
        <begin position="1"/>
        <end position="20"/>
    </location>
</feature>
<dbReference type="EMBL" id="JARJCN010000032">
    <property type="protein sequence ID" value="KAJ7086092.1"/>
    <property type="molecule type" value="Genomic_DNA"/>
</dbReference>
<evidence type="ECO:0000256" key="3">
    <source>
        <dbReference type="ARBA" id="ARBA00022729"/>
    </source>
</evidence>
<name>A0AAD6U6C4_9AGAR</name>
<comment type="caution">
    <text evidence="7">The sequence shown here is derived from an EMBL/GenBank/DDBJ whole genome shotgun (WGS) entry which is preliminary data.</text>
</comment>
<evidence type="ECO:0000313" key="7">
    <source>
        <dbReference type="EMBL" id="KAJ7086092.1"/>
    </source>
</evidence>
<dbReference type="Gene3D" id="3.40.50.1820">
    <property type="entry name" value="alpha/beta hydrolase"/>
    <property type="match status" value="2"/>
</dbReference>
<dbReference type="PANTHER" id="PTHR11010">
    <property type="entry name" value="PROTEASE S28 PRO-X CARBOXYPEPTIDASE-RELATED"/>
    <property type="match status" value="1"/>
</dbReference>
<dbReference type="GO" id="GO:0008239">
    <property type="term" value="F:dipeptidyl-peptidase activity"/>
    <property type="evidence" value="ECO:0007669"/>
    <property type="project" value="TreeGrafter"/>
</dbReference>
<comment type="similarity">
    <text evidence="1">Belongs to the peptidase S28 family.</text>
</comment>
<evidence type="ECO:0000256" key="5">
    <source>
        <dbReference type="ARBA" id="ARBA00023180"/>
    </source>
</evidence>
<gene>
    <name evidence="7" type="ORF">B0H15DRAFT_357355</name>
</gene>
<keyword evidence="8" id="KW-1185">Reference proteome</keyword>
<keyword evidence="2" id="KW-0645">Protease</keyword>
<sequence length="522" mass="57863">MLSFVWIVCALVPLAPLTAARPPALSLLKQPPFTFEDTQASGFAAAAAPVAYFFDQILDHSNPSLGTFPQRFWFYDGYYKKGGPIVLFNAGEADASGYTGYLFNGTVVGAIAYAVGGATIVLEHRYWGASIPFANYSTANMKYFTLENSVEDFAYFAKNVELPFTDGTRVMAPPQVPWILTGGSYPGALAAYVKKTFPRLFYASYATSAPVQAISNFYGYFIPVANGAPQNCTSDMKAVISHWDSVMSHGTAAQQKKLLSVFGLQNVTHTADAASALQIAPWSWQSTGPAVGAHQEFFDFCDALEVKDGVPAGKRGQGLEYALAQWGAWQLKTNLARCGDSYAGDECWGTFDPNSSSYTDVGTTNTYRPWMWLICTELGFWQNGNPTGPSIVSKQVNVAYWERQCPLWFPPEDGVAVPARAQVNQVNWMYDGWDISEQHMLFVNGEFDPWRSGSVSSELPFAPRRRSTRDQPILLVKTGVHCWDMITRTAQANPHTRVVFNQVVAQMVEWMKEWHSKPPHHW</sequence>
<keyword evidence="5" id="KW-0325">Glycoprotein</keyword>
<dbReference type="InterPro" id="IPR029058">
    <property type="entry name" value="AB_hydrolase_fold"/>
</dbReference>
<evidence type="ECO:0000256" key="4">
    <source>
        <dbReference type="ARBA" id="ARBA00022801"/>
    </source>
</evidence>
<reference evidence="7" key="1">
    <citation type="submission" date="2023-03" db="EMBL/GenBank/DDBJ databases">
        <title>Massive genome expansion in bonnet fungi (Mycena s.s.) driven by repeated elements and novel gene families across ecological guilds.</title>
        <authorList>
            <consortium name="Lawrence Berkeley National Laboratory"/>
            <person name="Harder C.B."/>
            <person name="Miyauchi S."/>
            <person name="Viragh M."/>
            <person name="Kuo A."/>
            <person name="Thoen E."/>
            <person name="Andreopoulos B."/>
            <person name="Lu D."/>
            <person name="Skrede I."/>
            <person name="Drula E."/>
            <person name="Henrissat B."/>
            <person name="Morin E."/>
            <person name="Kohler A."/>
            <person name="Barry K."/>
            <person name="LaButti K."/>
            <person name="Morin E."/>
            <person name="Salamov A."/>
            <person name="Lipzen A."/>
            <person name="Mereny Z."/>
            <person name="Hegedus B."/>
            <person name="Baldrian P."/>
            <person name="Stursova M."/>
            <person name="Weitz H."/>
            <person name="Taylor A."/>
            <person name="Grigoriev I.V."/>
            <person name="Nagy L.G."/>
            <person name="Martin F."/>
            <person name="Kauserud H."/>
        </authorList>
    </citation>
    <scope>NUCLEOTIDE SEQUENCE</scope>
    <source>
        <strain evidence="7">CBHHK173m</strain>
    </source>
</reference>
<feature type="chain" id="PRO_5042286948" evidence="6">
    <location>
        <begin position="21"/>
        <end position="522"/>
    </location>
</feature>
<evidence type="ECO:0000313" key="8">
    <source>
        <dbReference type="Proteomes" id="UP001222325"/>
    </source>
</evidence>
<dbReference type="Pfam" id="PF05577">
    <property type="entry name" value="Peptidase_S28"/>
    <property type="match status" value="1"/>
</dbReference>
<dbReference type="PANTHER" id="PTHR11010:SF23">
    <property type="entry name" value="SERINE PEPTIDASE"/>
    <property type="match status" value="1"/>
</dbReference>
<proteinExistence type="inferred from homology"/>
<dbReference type="Proteomes" id="UP001222325">
    <property type="component" value="Unassembled WGS sequence"/>
</dbReference>
<dbReference type="GO" id="GO:0070008">
    <property type="term" value="F:serine-type exopeptidase activity"/>
    <property type="evidence" value="ECO:0007669"/>
    <property type="project" value="InterPro"/>
</dbReference>
<evidence type="ECO:0000256" key="1">
    <source>
        <dbReference type="ARBA" id="ARBA00011079"/>
    </source>
</evidence>
<accession>A0AAD6U6C4</accession>
<dbReference type="InterPro" id="IPR008758">
    <property type="entry name" value="Peptidase_S28"/>
</dbReference>
<evidence type="ECO:0000256" key="2">
    <source>
        <dbReference type="ARBA" id="ARBA00022670"/>
    </source>
</evidence>
<protein>
    <submittedName>
        <fullName evidence="7">Peptidase S28</fullName>
    </submittedName>
</protein>
<evidence type="ECO:0000256" key="6">
    <source>
        <dbReference type="SAM" id="SignalP"/>
    </source>
</evidence>
<dbReference type="GO" id="GO:0006508">
    <property type="term" value="P:proteolysis"/>
    <property type="evidence" value="ECO:0007669"/>
    <property type="project" value="UniProtKB-KW"/>
</dbReference>
<dbReference type="AlphaFoldDB" id="A0AAD6U6C4"/>